<evidence type="ECO:0000313" key="14">
    <source>
        <dbReference type="EMBL" id="TDV43224.1"/>
    </source>
</evidence>
<evidence type="ECO:0000256" key="8">
    <source>
        <dbReference type="ARBA" id="ARBA00022989"/>
    </source>
</evidence>
<dbReference type="CDD" id="cd06225">
    <property type="entry name" value="HAMP"/>
    <property type="match status" value="1"/>
</dbReference>
<gene>
    <name evidence="14" type="ORF">CLV71_116158</name>
</gene>
<dbReference type="SUPFAM" id="SSF158472">
    <property type="entry name" value="HAMP domain-like"/>
    <property type="match status" value="1"/>
</dbReference>
<dbReference type="SUPFAM" id="SSF47384">
    <property type="entry name" value="Homodimeric domain of signal transducing histidine kinase"/>
    <property type="match status" value="1"/>
</dbReference>
<comment type="subcellular location">
    <subcellularLocation>
        <location evidence="2">Cell membrane</location>
    </subcellularLocation>
</comment>
<dbReference type="AlphaFoldDB" id="A0A4R7V3G6"/>
<dbReference type="Pfam" id="PF02518">
    <property type="entry name" value="HATPase_c"/>
    <property type="match status" value="1"/>
</dbReference>
<keyword evidence="6 11" id="KW-0812">Transmembrane</keyword>
<dbReference type="EC" id="2.7.13.3" evidence="3"/>
<comment type="caution">
    <text evidence="14">The sequence shown here is derived from an EMBL/GenBank/DDBJ whole genome shotgun (WGS) entry which is preliminary data.</text>
</comment>
<keyword evidence="4" id="KW-0597">Phosphoprotein</keyword>
<dbReference type="Pfam" id="PF00672">
    <property type="entry name" value="HAMP"/>
    <property type="match status" value="1"/>
</dbReference>
<keyword evidence="15" id="KW-1185">Reference proteome</keyword>
<evidence type="ECO:0000256" key="3">
    <source>
        <dbReference type="ARBA" id="ARBA00012438"/>
    </source>
</evidence>
<keyword evidence="10 11" id="KW-0472">Membrane</keyword>
<dbReference type="GO" id="GO:0005886">
    <property type="term" value="C:plasma membrane"/>
    <property type="evidence" value="ECO:0007669"/>
    <property type="project" value="UniProtKB-SubCell"/>
</dbReference>
<comment type="catalytic activity">
    <reaction evidence="1">
        <text>ATP + protein L-histidine = ADP + protein N-phospho-L-histidine.</text>
        <dbReference type="EC" id="2.7.13.3"/>
    </reaction>
</comment>
<name>A0A4R7V3G6_9PSEU</name>
<evidence type="ECO:0000259" key="13">
    <source>
        <dbReference type="PROSITE" id="PS50885"/>
    </source>
</evidence>
<keyword evidence="8 11" id="KW-1133">Transmembrane helix</keyword>
<accession>A0A4R7V3G6</accession>
<dbReference type="InterPro" id="IPR003660">
    <property type="entry name" value="HAMP_dom"/>
</dbReference>
<dbReference type="SMART" id="SM00387">
    <property type="entry name" value="HATPase_c"/>
    <property type="match status" value="1"/>
</dbReference>
<evidence type="ECO:0000256" key="2">
    <source>
        <dbReference type="ARBA" id="ARBA00004236"/>
    </source>
</evidence>
<evidence type="ECO:0000256" key="10">
    <source>
        <dbReference type="ARBA" id="ARBA00023136"/>
    </source>
</evidence>
<dbReference type="InterPro" id="IPR004358">
    <property type="entry name" value="Sig_transdc_His_kin-like_C"/>
</dbReference>
<protein>
    <recommendedName>
        <fullName evidence="3">histidine kinase</fullName>
        <ecNumber evidence="3">2.7.13.3</ecNumber>
    </recommendedName>
</protein>
<feature type="transmembrane region" description="Helical" evidence="11">
    <location>
        <begin position="12"/>
        <end position="33"/>
    </location>
</feature>
<dbReference type="InterPro" id="IPR036097">
    <property type="entry name" value="HisK_dim/P_sf"/>
</dbReference>
<evidence type="ECO:0000256" key="9">
    <source>
        <dbReference type="ARBA" id="ARBA00023012"/>
    </source>
</evidence>
<dbReference type="InterPro" id="IPR003594">
    <property type="entry name" value="HATPase_dom"/>
</dbReference>
<dbReference type="InterPro" id="IPR005467">
    <property type="entry name" value="His_kinase_dom"/>
</dbReference>
<dbReference type="CDD" id="cd00082">
    <property type="entry name" value="HisKA"/>
    <property type="match status" value="1"/>
</dbReference>
<evidence type="ECO:0000256" key="7">
    <source>
        <dbReference type="ARBA" id="ARBA00022777"/>
    </source>
</evidence>
<dbReference type="InterPro" id="IPR003661">
    <property type="entry name" value="HisK_dim/P_dom"/>
</dbReference>
<keyword evidence="7 14" id="KW-0418">Kinase</keyword>
<reference evidence="14 15" key="1">
    <citation type="submission" date="2019-03" db="EMBL/GenBank/DDBJ databases">
        <title>Genomic Encyclopedia of Archaeal and Bacterial Type Strains, Phase II (KMG-II): from individual species to whole genera.</title>
        <authorList>
            <person name="Goeker M."/>
        </authorList>
    </citation>
    <scope>NUCLEOTIDE SEQUENCE [LARGE SCALE GENOMIC DNA]</scope>
    <source>
        <strain evidence="14 15">DSM 45499</strain>
    </source>
</reference>
<dbReference type="GO" id="GO:0000155">
    <property type="term" value="F:phosphorelay sensor kinase activity"/>
    <property type="evidence" value="ECO:0007669"/>
    <property type="project" value="InterPro"/>
</dbReference>
<organism evidence="14 15">
    <name type="scientific">Actinophytocola oryzae</name>
    <dbReference type="NCBI Taxonomy" id="502181"/>
    <lineage>
        <taxon>Bacteria</taxon>
        <taxon>Bacillati</taxon>
        <taxon>Actinomycetota</taxon>
        <taxon>Actinomycetes</taxon>
        <taxon>Pseudonocardiales</taxon>
        <taxon>Pseudonocardiaceae</taxon>
    </lineage>
</organism>
<evidence type="ECO:0000259" key="12">
    <source>
        <dbReference type="PROSITE" id="PS50109"/>
    </source>
</evidence>
<dbReference type="SMART" id="SM00304">
    <property type="entry name" value="HAMP"/>
    <property type="match status" value="1"/>
</dbReference>
<feature type="domain" description="Histidine kinase" evidence="12">
    <location>
        <begin position="175"/>
        <end position="389"/>
    </location>
</feature>
<dbReference type="PRINTS" id="PR00344">
    <property type="entry name" value="BCTRLSENSOR"/>
</dbReference>
<dbReference type="EMBL" id="SOCP01000016">
    <property type="protein sequence ID" value="TDV43224.1"/>
    <property type="molecule type" value="Genomic_DNA"/>
</dbReference>
<evidence type="ECO:0000256" key="5">
    <source>
        <dbReference type="ARBA" id="ARBA00022679"/>
    </source>
</evidence>
<keyword evidence="9" id="KW-0902">Two-component regulatory system</keyword>
<evidence type="ECO:0000256" key="11">
    <source>
        <dbReference type="SAM" id="Phobius"/>
    </source>
</evidence>
<dbReference type="RefSeq" id="WP_133907116.1">
    <property type="nucleotide sequence ID" value="NZ_SOCP01000016.1"/>
</dbReference>
<dbReference type="PROSITE" id="PS50109">
    <property type="entry name" value="HIS_KIN"/>
    <property type="match status" value="1"/>
</dbReference>
<dbReference type="Proteomes" id="UP000294927">
    <property type="component" value="Unassembled WGS sequence"/>
</dbReference>
<dbReference type="SMART" id="SM00388">
    <property type="entry name" value="HisKA"/>
    <property type="match status" value="1"/>
</dbReference>
<sequence>MTRHTVRWRLTGLYSGLFLLSGAALLVVTYLLVAGGFPVIQLRGVSDGDGILRICARQDGSVVTDGRFDACAEQARDMMAAQQAETLRLLLLRSGAALAIMTGVSVWLGWLMAGRVLRPLRTITATTRRISAGDLHQRLAMPGRRDELRELGDTIDGLLTRLEAAFDAQRQFVANASHELRTPLARQRTLLEVALADPAPTAVNLAAVCRRALAAGEQQERLIEALLTLARGERGLDRRDPLDLRAMAGAVVEARCAEAAARTVRIDTDLAGAPVRGDARLAERLVANLVDNAIRHNTPNGTVEVSTGTRGGMATLTVTNSGPVIPPEKLDQLFQPFARLAPDRTTTRDGLGLGLPIVAAIATAHDAHLDARPRPDGGLTVTLALPADEPARE</sequence>
<dbReference type="PROSITE" id="PS50885">
    <property type="entry name" value="HAMP"/>
    <property type="match status" value="1"/>
</dbReference>
<proteinExistence type="predicted"/>
<dbReference type="Gene3D" id="3.30.565.10">
    <property type="entry name" value="Histidine kinase-like ATPase, C-terminal domain"/>
    <property type="match status" value="1"/>
</dbReference>
<dbReference type="PANTHER" id="PTHR45436:SF5">
    <property type="entry name" value="SENSOR HISTIDINE KINASE TRCS"/>
    <property type="match status" value="1"/>
</dbReference>
<dbReference type="InterPro" id="IPR036890">
    <property type="entry name" value="HATPase_C_sf"/>
</dbReference>
<evidence type="ECO:0000256" key="6">
    <source>
        <dbReference type="ARBA" id="ARBA00022692"/>
    </source>
</evidence>
<keyword evidence="5" id="KW-0808">Transferase</keyword>
<dbReference type="SUPFAM" id="SSF55874">
    <property type="entry name" value="ATPase domain of HSP90 chaperone/DNA topoisomerase II/histidine kinase"/>
    <property type="match status" value="1"/>
</dbReference>
<dbReference type="OrthoDB" id="9786919at2"/>
<evidence type="ECO:0000313" key="15">
    <source>
        <dbReference type="Proteomes" id="UP000294927"/>
    </source>
</evidence>
<dbReference type="Gene3D" id="6.10.340.10">
    <property type="match status" value="1"/>
</dbReference>
<evidence type="ECO:0000256" key="4">
    <source>
        <dbReference type="ARBA" id="ARBA00022553"/>
    </source>
</evidence>
<evidence type="ECO:0000256" key="1">
    <source>
        <dbReference type="ARBA" id="ARBA00000085"/>
    </source>
</evidence>
<feature type="domain" description="HAMP" evidence="13">
    <location>
        <begin position="114"/>
        <end position="167"/>
    </location>
</feature>
<feature type="transmembrane region" description="Helical" evidence="11">
    <location>
        <begin position="95"/>
        <end position="113"/>
    </location>
</feature>
<dbReference type="Pfam" id="PF00512">
    <property type="entry name" value="HisKA"/>
    <property type="match status" value="1"/>
</dbReference>
<dbReference type="Gene3D" id="1.10.287.130">
    <property type="match status" value="1"/>
</dbReference>
<dbReference type="PANTHER" id="PTHR45436">
    <property type="entry name" value="SENSOR HISTIDINE KINASE YKOH"/>
    <property type="match status" value="1"/>
</dbReference>
<dbReference type="InterPro" id="IPR050428">
    <property type="entry name" value="TCS_sensor_his_kinase"/>
</dbReference>